<organism evidence="1 2">
    <name type="scientific">Pseudonocardia aurantiaca</name>
    <dbReference type="NCBI Taxonomy" id="75290"/>
    <lineage>
        <taxon>Bacteria</taxon>
        <taxon>Bacillati</taxon>
        <taxon>Actinomycetota</taxon>
        <taxon>Actinomycetes</taxon>
        <taxon>Pseudonocardiales</taxon>
        <taxon>Pseudonocardiaceae</taxon>
        <taxon>Pseudonocardia</taxon>
    </lineage>
</organism>
<evidence type="ECO:0000313" key="2">
    <source>
        <dbReference type="Proteomes" id="UP001597145"/>
    </source>
</evidence>
<keyword evidence="2" id="KW-1185">Reference proteome</keyword>
<name>A0ABW4FTQ7_9PSEU</name>
<reference evidence="2" key="1">
    <citation type="journal article" date="2019" name="Int. J. Syst. Evol. Microbiol.">
        <title>The Global Catalogue of Microorganisms (GCM) 10K type strain sequencing project: providing services to taxonomists for standard genome sequencing and annotation.</title>
        <authorList>
            <consortium name="The Broad Institute Genomics Platform"/>
            <consortium name="The Broad Institute Genome Sequencing Center for Infectious Disease"/>
            <person name="Wu L."/>
            <person name="Ma J."/>
        </authorList>
    </citation>
    <scope>NUCLEOTIDE SEQUENCE [LARGE SCALE GENOMIC DNA]</scope>
    <source>
        <strain evidence="2">JCM 12165</strain>
    </source>
</reference>
<gene>
    <name evidence="1" type="ORF">ACFSCY_28340</name>
</gene>
<dbReference type="EMBL" id="JBHUCP010000025">
    <property type="protein sequence ID" value="MFD1533341.1"/>
    <property type="molecule type" value="Genomic_DNA"/>
</dbReference>
<dbReference type="RefSeq" id="WP_343985183.1">
    <property type="nucleotide sequence ID" value="NZ_BAAAJG010000026.1"/>
</dbReference>
<sequence length="79" mass="8938">MRPDDLGAVEIVFLDEHEARQYAQDRSRDWRVLATTVTRFMVGQLGTRHPVAWFVDGEEQPARKARPGKLYPVADAGSV</sequence>
<comment type="caution">
    <text evidence="1">The sequence shown here is derived from an EMBL/GenBank/DDBJ whole genome shotgun (WGS) entry which is preliminary data.</text>
</comment>
<proteinExistence type="predicted"/>
<dbReference type="Proteomes" id="UP001597145">
    <property type="component" value="Unassembled WGS sequence"/>
</dbReference>
<evidence type="ECO:0000313" key="1">
    <source>
        <dbReference type="EMBL" id="MFD1533341.1"/>
    </source>
</evidence>
<accession>A0ABW4FTQ7</accession>
<protein>
    <submittedName>
        <fullName evidence="1">Uncharacterized protein</fullName>
    </submittedName>
</protein>